<evidence type="ECO:0000256" key="1">
    <source>
        <dbReference type="ARBA" id="ARBA00004571"/>
    </source>
</evidence>
<dbReference type="EMBL" id="AEWV01000041">
    <property type="protein sequence ID" value="EGC16464.1"/>
    <property type="molecule type" value="Genomic_DNA"/>
</dbReference>
<dbReference type="AlphaFoldDB" id="F0F1S3"/>
<evidence type="ECO:0000313" key="12">
    <source>
        <dbReference type="Proteomes" id="UP000004088"/>
    </source>
</evidence>
<dbReference type="InterPro" id="IPR007655">
    <property type="entry name" value="Slam_C"/>
</dbReference>
<evidence type="ECO:0000256" key="5">
    <source>
        <dbReference type="ARBA" id="ARBA00023136"/>
    </source>
</evidence>
<keyword evidence="3" id="KW-0812">Transmembrane</keyword>
<evidence type="ECO:0000259" key="10">
    <source>
        <dbReference type="Pfam" id="PF24575"/>
    </source>
</evidence>
<dbReference type="InterPro" id="IPR011990">
    <property type="entry name" value="TPR-like_helical_dom_sf"/>
</dbReference>
<keyword evidence="12" id="KW-1185">Reference proteome</keyword>
<protein>
    <recommendedName>
        <fullName evidence="13">Tetratricopeptide repeat protein</fullName>
    </recommendedName>
</protein>
<evidence type="ECO:0000313" key="11">
    <source>
        <dbReference type="EMBL" id="EGC16464.1"/>
    </source>
</evidence>
<dbReference type="STRING" id="888741.HMPREF9098_2058"/>
<proteinExistence type="inferred from homology"/>
<gene>
    <name evidence="11" type="ORF">HMPREF9098_2058</name>
</gene>
<feature type="signal peptide" evidence="8">
    <location>
        <begin position="1"/>
        <end position="17"/>
    </location>
</feature>
<evidence type="ECO:0000256" key="7">
    <source>
        <dbReference type="ARBA" id="ARBA00023609"/>
    </source>
</evidence>
<dbReference type="RefSeq" id="WP_003784144.1">
    <property type="nucleotide sequence ID" value="NZ_GL870929.1"/>
</dbReference>
<evidence type="ECO:0000256" key="2">
    <source>
        <dbReference type="ARBA" id="ARBA00022452"/>
    </source>
</evidence>
<comment type="subcellular location">
    <subcellularLocation>
        <location evidence="1">Cell outer membrane</location>
        <topology evidence="1">Multi-pass membrane protein</topology>
    </subcellularLocation>
</comment>
<accession>F0F1S3</accession>
<evidence type="ECO:0000256" key="3">
    <source>
        <dbReference type="ARBA" id="ARBA00022692"/>
    </source>
</evidence>
<dbReference type="Proteomes" id="UP000004088">
    <property type="component" value="Unassembled WGS sequence"/>
</dbReference>
<name>F0F1S3_9NEIS</name>
<organism evidence="11 12">
    <name type="scientific">Kingella denitrificans ATCC 33394</name>
    <dbReference type="NCBI Taxonomy" id="888741"/>
    <lineage>
        <taxon>Bacteria</taxon>
        <taxon>Pseudomonadati</taxon>
        <taxon>Pseudomonadota</taxon>
        <taxon>Betaproteobacteria</taxon>
        <taxon>Neisseriales</taxon>
        <taxon>Neisseriaceae</taxon>
        <taxon>Kingella</taxon>
    </lineage>
</organism>
<sequence length="469" mass="54161">MRYIPFLLLAAASAVSAAPVGTPLNPIPDLNQNSIREHVQDTEKQPAPEPQAPVQMSEEQLLQQPALLLNALDTAVGQQNTDNIRFLLPLYRRLPAEQQDPVLAEYAEAILLRADGRHDAAEQKLRQILERNPEFSPVRLQLALTQSQNGKQREAAAEIARIRQTPELPAPVAQYLDQYEQYLNRERAWQFSGNAYYLQDNNVARAPEQRTYGAWQFNEPQSAHGIGYEFSAQKTTPVKGHWAARVQAALYGKFYWDAHDYDDLVARAEAGPVWRDARQEIYAAPFYEQRWYGTEPFSRQFGGSIHYSRTLSPNWQMYAAWQSGYKQHNERTFLNGTSHTGSLTLLYRTSPQQYFVMGIGGGQENAKDLSDAYRKSSLHGGWTRHWGSSRAFATSLNISVQRRNYRGPDIFNIQRRDTEYFTRLALSHSRLSWKGFTPRLNWTWSHIHSNHFYYRYNNHRVFLDVFKQF</sequence>
<dbReference type="SUPFAM" id="SSF48452">
    <property type="entry name" value="TPR-like"/>
    <property type="match status" value="1"/>
</dbReference>
<dbReference type="Pfam" id="PF24575">
    <property type="entry name" value="TPR_Slam"/>
    <property type="match status" value="1"/>
</dbReference>
<keyword evidence="2" id="KW-1134">Transmembrane beta strand</keyword>
<dbReference type="Gene3D" id="1.25.40.10">
    <property type="entry name" value="Tetratricopeptide repeat domain"/>
    <property type="match status" value="1"/>
</dbReference>
<keyword evidence="5" id="KW-0472">Membrane</keyword>
<feature type="domain" description="Surface lipoprotein assembly modifier C-terminal" evidence="9">
    <location>
        <begin position="189"/>
        <end position="469"/>
    </location>
</feature>
<feature type="chain" id="PRO_5003247643" description="Tetratricopeptide repeat protein" evidence="8">
    <location>
        <begin position="18"/>
        <end position="469"/>
    </location>
</feature>
<reference evidence="11 12" key="1">
    <citation type="submission" date="2011-01" db="EMBL/GenBank/DDBJ databases">
        <authorList>
            <person name="Muzny D."/>
            <person name="Qin X."/>
            <person name="Deng J."/>
            <person name="Jiang H."/>
            <person name="Liu Y."/>
            <person name="Qu J."/>
            <person name="Song X.-Z."/>
            <person name="Zhang L."/>
            <person name="Thornton R."/>
            <person name="Coyle M."/>
            <person name="Francisco L."/>
            <person name="Jackson L."/>
            <person name="Javaid M."/>
            <person name="Korchina V."/>
            <person name="Kovar C."/>
            <person name="Mata R."/>
            <person name="Mathew T."/>
            <person name="Ngo R."/>
            <person name="Nguyen L."/>
            <person name="Nguyen N."/>
            <person name="Okwuonu G."/>
            <person name="Ongeri F."/>
            <person name="Pham C."/>
            <person name="Simmons D."/>
            <person name="Wilczek-Boney K."/>
            <person name="Hale W."/>
            <person name="Jakkamsetti A."/>
            <person name="Pham P."/>
            <person name="Ruth R."/>
            <person name="San Lucas F."/>
            <person name="Warren J."/>
            <person name="Zhang J."/>
            <person name="Zhao Z."/>
            <person name="Zhou C."/>
            <person name="Zhu D."/>
            <person name="Lee S."/>
            <person name="Bess C."/>
            <person name="Blankenburg K."/>
            <person name="Forbes L."/>
            <person name="Fu Q."/>
            <person name="Gubbala S."/>
            <person name="Hirani K."/>
            <person name="Jayaseelan J.C."/>
            <person name="Lara F."/>
            <person name="Munidasa M."/>
            <person name="Palculict T."/>
            <person name="Patil S."/>
            <person name="Pu L.-L."/>
            <person name="Saada N."/>
            <person name="Tang L."/>
            <person name="Weissenberger G."/>
            <person name="Zhu Y."/>
            <person name="Hemphill L."/>
            <person name="Shang Y."/>
            <person name="Youmans B."/>
            <person name="Ayvaz T."/>
            <person name="Ross M."/>
            <person name="Santibanez J."/>
            <person name="Aqrawi P."/>
            <person name="Gross S."/>
            <person name="Joshi V."/>
            <person name="Fowler G."/>
            <person name="Nazareth L."/>
            <person name="Reid J."/>
            <person name="Worley K."/>
            <person name="Petrosino J."/>
            <person name="Highlander S."/>
            <person name="Gibbs R."/>
        </authorList>
    </citation>
    <scope>NUCLEOTIDE SEQUENCE [LARGE SCALE GENOMIC DNA]</scope>
    <source>
        <strain evidence="11 12">ATCC 33394</strain>
    </source>
</reference>
<keyword evidence="6" id="KW-0998">Cell outer membrane</keyword>
<comment type="similarity">
    <text evidence="7">Belongs to the Slam family.</text>
</comment>
<dbReference type="HOGENOM" id="CLU_034927_1_0_4"/>
<evidence type="ECO:0008006" key="13">
    <source>
        <dbReference type="Google" id="ProtNLM"/>
    </source>
</evidence>
<dbReference type="GO" id="GO:0009279">
    <property type="term" value="C:cell outer membrane"/>
    <property type="evidence" value="ECO:0007669"/>
    <property type="project" value="UniProtKB-SubCell"/>
</dbReference>
<feature type="domain" description="Surface lipoprotein assembly modifier N-terminal TPR repeats region" evidence="10">
    <location>
        <begin position="54"/>
        <end position="157"/>
    </location>
</feature>
<dbReference type="InterPro" id="IPR057556">
    <property type="entry name" value="TPR_Slam"/>
</dbReference>
<evidence type="ECO:0000256" key="4">
    <source>
        <dbReference type="ARBA" id="ARBA00022729"/>
    </source>
</evidence>
<evidence type="ECO:0000256" key="6">
    <source>
        <dbReference type="ARBA" id="ARBA00023237"/>
    </source>
</evidence>
<dbReference type="Pfam" id="PF04575">
    <property type="entry name" value="SlipAM"/>
    <property type="match status" value="1"/>
</dbReference>
<keyword evidence="4 8" id="KW-0732">Signal</keyword>
<evidence type="ECO:0000259" key="9">
    <source>
        <dbReference type="Pfam" id="PF04575"/>
    </source>
</evidence>
<evidence type="ECO:0000256" key="8">
    <source>
        <dbReference type="SAM" id="SignalP"/>
    </source>
</evidence>
<comment type="caution">
    <text evidence="11">The sequence shown here is derived from an EMBL/GenBank/DDBJ whole genome shotgun (WGS) entry which is preliminary data.</text>
</comment>